<dbReference type="AlphaFoldDB" id="A0A1V3XP89"/>
<sequence length="37" mass="4038">MPQDERRYAGTSVPQPYMSAITGGLLDFSVVVTCTVF</sequence>
<evidence type="ECO:0000313" key="2">
    <source>
        <dbReference type="Proteomes" id="UP000188532"/>
    </source>
</evidence>
<accession>A0A1V3XP89</accession>
<dbReference type="Proteomes" id="UP000188532">
    <property type="component" value="Unassembled WGS sequence"/>
</dbReference>
<reference evidence="1 2" key="1">
    <citation type="submission" date="2017-02" db="EMBL/GenBank/DDBJ databases">
        <title>Complete genome sequences of Mycobacterium kansasii strains isolated from rhesus macaques.</title>
        <authorList>
            <person name="Panda A."/>
            <person name="Nagaraj S."/>
            <person name="Zhao X."/>
            <person name="Tettelin H."/>
            <person name="Detolla L.J."/>
        </authorList>
    </citation>
    <scope>NUCLEOTIDE SEQUENCE [LARGE SCALE GENOMIC DNA]</scope>
    <source>
        <strain evidence="1 2">11-3469</strain>
    </source>
</reference>
<proteinExistence type="predicted"/>
<name>A0A1V3XP89_MYCKA</name>
<gene>
    <name evidence="1" type="ORF">BZL29_2610</name>
</gene>
<organism evidence="1 2">
    <name type="scientific">Mycobacterium kansasii</name>
    <dbReference type="NCBI Taxonomy" id="1768"/>
    <lineage>
        <taxon>Bacteria</taxon>
        <taxon>Bacillati</taxon>
        <taxon>Actinomycetota</taxon>
        <taxon>Actinomycetes</taxon>
        <taxon>Mycobacteriales</taxon>
        <taxon>Mycobacteriaceae</taxon>
        <taxon>Mycobacterium</taxon>
    </lineage>
</organism>
<protein>
    <submittedName>
        <fullName evidence="1">Uncharacterized protein</fullName>
    </submittedName>
</protein>
<comment type="caution">
    <text evidence="1">The sequence shown here is derived from an EMBL/GenBank/DDBJ whole genome shotgun (WGS) entry which is preliminary data.</text>
</comment>
<dbReference type="EMBL" id="MVBN01000002">
    <property type="protein sequence ID" value="OOK81033.1"/>
    <property type="molecule type" value="Genomic_DNA"/>
</dbReference>
<evidence type="ECO:0000313" key="1">
    <source>
        <dbReference type="EMBL" id="OOK81033.1"/>
    </source>
</evidence>